<reference evidence="4" key="3">
    <citation type="submission" date="2012-09" db="EMBL/GenBank/DDBJ databases">
        <authorList>
            <consortium name="VectorBase"/>
        </authorList>
    </citation>
    <scope>NUCLEOTIDE SEQUENCE</scope>
    <source>
        <strain evidence="4">Liverpool</strain>
    </source>
</reference>
<feature type="signal peptide" evidence="2">
    <location>
        <begin position="1"/>
        <end position="17"/>
    </location>
</feature>
<dbReference type="AlphaFoldDB" id="A0A1S4F3X8"/>
<dbReference type="SMR" id="A0A1S4F3X8"/>
<dbReference type="Pfam" id="PF00135">
    <property type="entry name" value="COesterase"/>
    <property type="match status" value="1"/>
</dbReference>
<dbReference type="InterPro" id="IPR002018">
    <property type="entry name" value="CarbesteraseB"/>
</dbReference>
<organism evidence="4 5">
    <name type="scientific">Aedes aegypti</name>
    <name type="common">Yellowfever mosquito</name>
    <name type="synonym">Culex aegypti</name>
    <dbReference type="NCBI Taxonomy" id="7159"/>
    <lineage>
        <taxon>Eukaryota</taxon>
        <taxon>Metazoa</taxon>
        <taxon>Ecdysozoa</taxon>
        <taxon>Arthropoda</taxon>
        <taxon>Hexapoda</taxon>
        <taxon>Insecta</taxon>
        <taxon>Pterygota</taxon>
        <taxon>Neoptera</taxon>
        <taxon>Endopterygota</taxon>
        <taxon>Diptera</taxon>
        <taxon>Nematocera</taxon>
        <taxon>Culicoidea</taxon>
        <taxon>Culicidae</taxon>
        <taxon>Culicinae</taxon>
        <taxon>Aedini</taxon>
        <taxon>Aedes</taxon>
        <taxon>Stegomyia</taxon>
    </lineage>
</organism>
<dbReference type="EMBL" id="CH477266">
    <property type="protein sequence ID" value="EAT45546.1"/>
    <property type="molecule type" value="Genomic_DNA"/>
</dbReference>
<dbReference type="PROSITE" id="PS00941">
    <property type="entry name" value="CARBOXYLESTERASE_B_2"/>
    <property type="match status" value="1"/>
</dbReference>
<name>A0A1S4F3X8_AEDAE</name>
<gene>
    <name evidence="4" type="ORF">AaeL_AAEL003198</name>
</gene>
<dbReference type="InterPro" id="IPR019819">
    <property type="entry name" value="Carboxylesterase_B_CS"/>
</dbReference>
<proteinExistence type="predicted"/>
<dbReference type="SUPFAM" id="SSF53474">
    <property type="entry name" value="alpha/beta-Hydrolases"/>
    <property type="match status" value="1"/>
</dbReference>
<evidence type="ECO:0000313" key="5">
    <source>
        <dbReference type="Proteomes" id="UP000682892"/>
    </source>
</evidence>
<feature type="chain" id="PRO_5036491481" evidence="2">
    <location>
        <begin position="18"/>
        <end position="556"/>
    </location>
</feature>
<dbReference type="InterPro" id="IPR050309">
    <property type="entry name" value="Type-B_Carboxylest/Lipase"/>
</dbReference>
<reference evidence="4" key="1">
    <citation type="submission" date="2005-10" db="EMBL/GenBank/DDBJ databases">
        <authorList>
            <person name="Loftus B.J."/>
            <person name="Nene V.M."/>
            <person name="Hannick L.I."/>
            <person name="Bidwell S."/>
            <person name="Haas B."/>
            <person name="Amedeo P."/>
            <person name="Orvis J."/>
            <person name="Wortman J.R."/>
            <person name="White O.R."/>
            <person name="Salzberg S."/>
            <person name="Shumway M."/>
            <person name="Koo H."/>
            <person name="Zhao Y."/>
            <person name="Holmes M."/>
            <person name="Miller J."/>
            <person name="Schatz M."/>
            <person name="Pop M."/>
            <person name="Pai G."/>
            <person name="Utterback T."/>
            <person name="Rogers Y.-H."/>
            <person name="Kravitz S."/>
            <person name="Fraser C.M."/>
        </authorList>
    </citation>
    <scope>NUCLEOTIDE SEQUENCE</scope>
    <source>
        <strain evidence="4">Liverpool</strain>
    </source>
</reference>
<reference evidence="4" key="2">
    <citation type="journal article" date="2007" name="Science">
        <title>Genome sequence of Aedes aegypti, a major arbovirus vector.</title>
        <authorList>
            <person name="Nene V."/>
            <person name="Wortman J.R."/>
            <person name="Lawson D."/>
            <person name="Haas B."/>
            <person name="Kodira C."/>
            <person name="Tu Z.J."/>
            <person name="Loftus B."/>
            <person name="Xi Z."/>
            <person name="Megy K."/>
            <person name="Grabherr M."/>
            <person name="Ren Q."/>
            <person name="Zdobnov E.M."/>
            <person name="Lobo N.F."/>
            <person name="Campbell K.S."/>
            <person name="Brown S.E."/>
            <person name="Bonaldo M.F."/>
            <person name="Zhu J."/>
            <person name="Sinkins S.P."/>
            <person name="Hogenkamp D.G."/>
            <person name="Amedeo P."/>
            <person name="Arensburger P."/>
            <person name="Atkinson P.W."/>
            <person name="Bidwell S."/>
            <person name="Biedler J."/>
            <person name="Birney E."/>
            <person name="Bruggner R.V."/>
            <person name="Costas J."/>
            <person name="Coy M.R."/>
            <person name="Crabtree J."/>
            <person name="Crawford M."/>
            <person name="Debruyn B."/>
            <person name="Decaprio D."/>
            <person name="Eiglmeier K."/>
            <person name="Eisenstadt E."/>
            <person name="El-Dorry H."/>
            <person name="Gelbart W.M."/>
            <person name="Gomes S.L."/>
            <person name="Hammond M."/>
            <person name="Hannick L.I."/>
            <person name="Hogan J.R."/>
            <person name="Holmes M.H."/>
            <person name="Jaffe D."/>
            <person name="Johnston J.S."/>
            <person name="Kennedy R.C."/>
            <person name="Koo H."/>
            <person name="Kravitz S."/>
            <person name="Kriventseva E.V."/>
            <person name="Kulp D."/>
            <person name="Labutti K."/>
            <person name="Lee E."/>
            <person name="Li S."/>
            <person name="Lovin D.D."/>
            <person name="Mao C."/>
            <person name="Mauceli E."/>
            <person name="Menck C.F."/>
            <person name="Miller J.R."/>
            <person name="Montgomery P."/>
            <person name="Mori A."/>
            <person name="Nascimento A.L."/>
            <person name="Naveira H.F."/>
            <person name="Nusbaum C."/>
            <person name="O'leary S."/>
            <person name="Orvis J."/>
            <person name="Pertea M."/>
            <person name="Quesneville H."/>
            <person name="Reidenbach K.R."/>
            <person name="Rogers Y.H."/>
            <person name="Roth C.W."/>
            <person name="Schneider J.R."/>
            <person name="Schatz M."/>
            <person name="Shumway M."/>
            <person name="Stanke M."/>
            <person name="Stinson E.O."/>
            <person name="Tubio J.M."/>
            <person name="Vanzee J.P."/>
            <person name="Verjovski-Almeida S."/>
            <person name="Werner D."/>
            <person name="White O."/>
            <person name="Wyder S."/>
            <person name="Zeng Q."/>
            <person name="Zhao Q."/>
            <person name="Zhao Y."/>
            <person name="Hill C.A."/>
            <person name="Raikhel A.S."/>
            <person name="Soares M.B."/>
            <person name="Knudson D.L."/>
            <person name="Lee N.H."/>
            <person name="Galagan J."/>
            <person name="Salzberg S.L."/>
            <person name="Paulsen I.T."/>
            <person name="Dimopoulos G."/>
            <person name="Collins F.H."/>
            <person name="Birren B."/>
            <person name="Fraser-Liggett C.M."/>
            <person name="Severson D.W."/>
        </authorList>
    </citation>
    <scope>NUCLEOTIDE SEQUENCE [LARGE SCALE GENOMIC DNA]</scope>
    <source>
        <strain evidence="4">Liverpool</strain>
    </source>
</reference>
<evidence type="ECO:0000256" key="1">
    <source>
        <dbReference type="ARBA" id="ARBA00023180"/>
    </source>
</evidence>
<sequence length="556" mass="62453">MDVFWLFAAVLITGISAQNRPTITTPSGQIQGTVESCGLFCSYYSFKGIPYAQPPVNNLRFRNPVPHPGWSGVRDASQHGSFCPQYELLTLEIIGDEDCLFLNVYSQELIGQRPVMVWIHGGGYSSGFGDAEVYDPQKLVREGVVIVTINYRLGALGFLSTGDEHAQGNWGLKDCIEALRWVQRNIAAYGGNPNDVTIIGNSAGASLVHFLYLSDMANGLFHKAIAQSGTAIVPFAFQTNPRFYADRLANFFGLSSDSANYVDQLRMLPASSFIPFQEALLTIPVPRFLRALDFAPTVEPVNSPELRALTTDPMSLMQTRQHTIPFLMGYNDLEGSFFTTVEFAVDQTVFAQFNANHDLFVPFFWNIYTASPTSAAVSSAFRQHYFNNQQLSLALFFEWSRYYGDHMFLFPIHYTAQVHGQSQAPVYYYQFSYDGDLNLFKKSLGITDPGATHTDEIPYLFELAEQMGAQIPPESHAFTVSDRMVRMWTNFAKYSDPTPNFDPLLQNLEWPTVQESDDGISIMDIGQNLMITDASTTETFRLWHHLQDQYATNPFS</sequence>
<protein>
    <submittedName>
        <fullName evidence="4">AAEL003198-PA</fullName>
    </submittedName>
</protein>
<dbReference type="Gene3D" id="3.40.50.1820">
    <property type="entry name" value="alpha/beta hydrolase"/>
    <property type="match status" value="1"/>
</dbReference>
<keyword evidence="2" id="KW-0732">Signal</keyword>
<evidence type="ECO:0000313" key="4">
    <source>
        <dbReference type="EMBL" id="EAT45546.1"/>
    </source>
</evidence>
<dbReference type="InterPro" id="IPR029058">
    <property type="entry name" value="AB_hydrolase_fold"/>
</dbReference>
<evidence type="ECO:0000256" key="2">
    <source>
        <dbReference type="SAM" id="SignalP"/>
    </source>
</evidence>
<dbReference type="OMA" id="FVPFFWN"/>
<accession>A0A1S4F3X8</accession>
<dbReference type="KEGG" id="aag:5577516"/>
<feature type="domain" description="Carboxylesterase type B" evidence="3">
    <location>
        <begin position="20"/>
        <end position="540"/>
    </location>
</feature>
<keyword evidence="1" id="KW-0325">Glycoprotein</keyword>
<dbReference type="Proteomes" id="UP000682892">
    <property type="component" value="Unassembled WGS sequence"/>
</dbReference>
<evidence type="ECO:0000259" key="3">
    <source>
        <dbReference type="Pfam" id="PF00135"/>
    </source>
</evidence>
<dbReference type="PANTHER" id="PTHR11559">
    <property type="entry name" value="CARBOXYLESTERASE"/>
    <property type="match status" value="1"/>
</dbReference>
<feature type="non-terminal residue" evidence="4">
    <location>
        <position position="556"/>
    </location>
</feature>
<dbReference type="OrthoDB" id="19653at2759"/>